<dbReference type="InterPro" id="IPR025714">
    <property type="entry name" value="Methyltranfer_dom"/>
</dbReference>
<accession>A0ABV3RZQ5</accession>
<dbReference type="Proteomes" id="UP001556636">
    <property type="component" value="Unassembled WGS sequence"/>
</dbReference>
<dbReference type="RefSeq" id="WP_367951853.1">
    <property type="nucleotide sequence ID" value="NZ_JBAKFG010000005.1"/>
</dbReference>
<dbReference type="CDD" id="cd02440">
    <property type="entry name" value="AdoMet_MTases"/>
    <property type="match status" value="1"/>
</dbReference>
<keyword evidence="2" id="KW-0808">Transferase</keyword>
<dbReference type="PANTHER" id="PTHR43861">
    <property type="entry name" value="TRANS-ACONITATE 2-METHYLTRANSFERASE-RELATED"/>
    <property type="match status" value="1"/>
</dbReference>
<dbReference type="EMBL" id="JBAKFG010000005">
    <property type="protein sequence ID" value="MEX0373686.1"/>
    <property type="molecule type" value="Genomic_DNA"/>
</dbReference>
<gene>
    <name evidence="2" type="ORF">V6X51_09625</name>
</gene>
<comment type="caution">
    <text evidence="2">The sequence shown here is derived from an EMBL/GenBank/DDBJ whole genome shotgun (WGS) entry which is preliminary data.</text>
</comment>
<feature type="domain" description="Methyltransferase" evidence="1">
    <location>
        <begin position="42"/>
        <end position="103"/>
    </location>
</feature>
<evidence type="ECO:0000313" key="3">
    <source>
        <dbReference type="Proteomes" id="UP001556636"/>
    </source>
</evidence>
<dbReference type="GO" id="GO:0008168">
    <property type="term" value="F:methyltransferase activity"/>
    <property type="evidence" value="ECO:0007669"/>
    <property type="project" value="UniProtKB-KW"/>
</dbReference>
<reference evidence="2 3" key="1">
    <citation type="submission" date="2024-02" db="EMBL/GenBank/DDBJ databases">
        <title>New especies of Spiribacter isolated from saline water.</title>
        <authorList>
            <person name="Leon M.J."/>
            <person name="De La Haba R."/>
            <person name="Sanchez-Porro C."/>
            <person name="Ventosa A."/>
        </authorList>
    </citation>
    <scope>NUCLEOTIDE SEQUENCE [LARGE SCALE GENOMIC DNA]</scope>
    <source>
        <strain evidence="3">ag22IC6-196</strain>
    </source>
</reference>
<proteinExistence type="predicted"/>
<keyword evidence="2" id="KW-0489">Methyltransferase</keyword>
<protein>
    <submittedName>
        <fullName evidence="2">Methyltransferase domain-containing protein</fullName>
    </submittedName>
</protein>
<evidence type="ECO:0000313" key="2">
    <source>
        <dbReference type="EMBL" id="MEX0373686.1"/>
    </source>
</evidence>
<dbReference type="InterPro" id="IPR029063">
    <property type="entry name" value="SAM-dependent_MTases_sf"/>
</dbReference>
<dbReference type="Pfam" id="PF13847">
    <property type="entry name" value="Methyltransf_31"/>
    <property type="match status" value="1"/>
</dbReference>
<sequence length="218" mass="24989">MSELNEKTKKYWDNFYEKERLGVEDIPSQFAAFVLSEFSGRKTVIDVGCGNGRDSFFFARHVPKVIGIDASKSAIESCHKKREHIGFGNAEFHQVDLSSLDYCLWFFESVSAELENSVVYARFFLHAIDEEAEENFLKLAKFVSERGGAVAAEFRTHRDEQQQKETSAHFRRYINPLEFMENARSAGLSLSYFTEGFGLAKYKSDDAHVARFLFRADS</sequence>
<dbReference type="Gene3D" id="3.40.50.150">
    <property type="entry name" value="Vaccinia Virus protein VP39"/>
    <property type="match status" value="1"/>
</dbReference>
<dbReference type="SUPFAM" id="SSF53335">
    <property type="entry name" value="S-adenosyl-L-methionine-dependent methyltransferases"/>
    <property type="match status" value="1"/>
</dbReference>
<name>A0ABV3RZQ5_9GAMM</name>
<keyword evidence="3" id="KW-1185">Reference proteome</keyword>
<evidence type="ECO:0000259" key="1">
    <source>
        <dbReference type="Pfam" id="PF13847"/>
    </source>
</evidence>
<organism evidence="2 3">
    <name type="scientific">Spiribacter roseus</name>
    <dbReference type="NCBI Taxonomy" id="1855875"/>
    <lineage>
        <taxon>Bacteria</taxon>
        <taxon>Pseudomonadati</taxon>
        <taxon>Pseudomonadota</taxon>
        <taxon>Gammaproteobacteria</taxon>
        <taxon>Chromatiales</taxon>
        <taxon>Ectothiorhodospiraceae</taxon>
        <taxon>Spiribacter</taxon>
    </lineage>
</organism>
<dbReference type="GO" id="GO:0032259">
    <property type="term" value="P:methylation"/>
    <property type="evidence" value="ECO:0007669"/>
    <property type="project" value="UniProtKB-KW"/>
</dbReference>